<accession>A0A075WN14</accession>
<dbReference type="RefSeq" id="WP_010879439.1">
    <property type="nucleotide sequence ID" value="NZ_CP006577.1"/>
</dbReference>
<dbReference type="InterPro" id="IPR005590">
    <property type="entry name" value="DUF333"/>
</dbReference>
<sequence length="212" mass="22788">MRRVLLCFLTLILLLPAASALRNPSAVYCEAMGYNYVIFSSPYGDVGKCVLPNGEAVNAWDFYRGVVALEYSYCAKQGYEAKHVEREDCKSCLVCVLPDGREVEVAELMGLSFEETTCGDGVCGIPENYSSCPQDCSSGEEDGYCDAVKDGICDPDCTKGEDADCAENLEGGATTVTATTITPSEVKRTPGFEALEVLAALALVLAVSRRRI</sequence>
<reference evidence="1 2" key="1">
    <citation type="submission" date="2013-07" db="EMBL/GenBank/DDBJ databases">
        <title>Genome of Archaeoglobus fulgidus.</title>
        <authorList>
            <person name="Fiebig A."/>
            <person name="Birkeland N.-K."/>
        </authorList>
    </citation>
    <scope>NUCLEOTIDE SEQUENCE [LARGE SCALE GENOMIC DNA]</scope>
    <source>
        <strain evidence="1 2">DSM 8774</strain>
    </source>
</reference>
<evidence type="ECO:0000313" key="1">
    <source>
        <dbReference type="EMBL" id="AIG98938.1"/>
    </source>
</evidence>
<name>A0A075WN14_ARCFL</name>
<organism evidence="1 2">
    <name type="scientific">Archaeoglobus fulgidus DSM 8774</name>
    <dbReference type="NCBI Taxonomy" id="1344584"/>
    <lineage>
        <taxon>Archaea</taxon>
        <taxon>Methanobacteriati</taxon>
        <taxon>Methanobacteriota</taxon>
        <taxon>Archaeoglobi</taxon>
        <taxon>Archaeoglobales</taxon>
        <taxon>Archaeoglobaceae</taxon>
        <taxon>Archaeoglobus</taxon>
    </lineage>
</organism>
<protein>
    <submittedName>
        <fullName evidence="1">Putative hemolysin</fullName>
    </submittedName>
</protein>
<proteinExistence type="predicted"/>
<dbReference type="HOGENOM" id="CLU_1297435_0_0_2"/>
<dbReference type="EMBL" id="CP006577">
    <property type="protein sequence ID" value="AIG98938.1"/>
    <property type="molecule type" value="Genomic_DNA"/>
</dbReference>
<gene>
    <name evidence="1" type="ORF">AFULGI_00022060</name>
</gene>
<dbReference type="AlphaFoldDB" id="A0A075WN14"/>
<evidence type="ECO:0000313" key="2">
    <source>
        <dbReference type="Proteomes" id="UP000028501"/>
    </source>
</evidence>
<dbReference type="KEGG" id="afg:AFULGI_00022060"/>
<dbReference type="Pfam" id="PF03891">
    <property type="entry name" value="DUF333"/>
    <property type="match status" value="1"/>
</dbReference>
<dbReference type="GeneID" id="24795689"/>
<dbReference type="Proteomes" id="UP000028501">
    <property type="component" value="Chromosome"/>
</dbReference>